<dbReference type="Proteomes" id="UP000501690">
    <property type="component" value="Linkage Group LG5"/>
</dbReference>
<evidence type="ECO:0000313" key="1">
    <source>
        <dbReference type="EMBL" id="QCD93553.1"/>
    </source>
</evidence>
<dbReference type="AlphaFoldDB" id="A0A4D6LYH8"/>
<dbReference type="EMBL" id="CP039349">
    <property type="protein sequence ID" value="QCD93553.1"/>
    <property type="molecule type" value="Genomic_DNA"/>
</dbReference>
<keyword evidence="2" id="KW-1185">Reference proteome</keyword>
<protein>
    <submittedName>
        <fullName evidence="1">Uncharacterized protein</fullName>
    </submittedName>
</protein>
<gene>
    <name evidence="1" type="ORF">DEO72_LG5g1628</name>
</gene>
<organism evidence="1 2">
    <name type="scientific">Vigna unguiculata</name>
    <name type="common">Cowpea</name>
    <dbReference type="NCBI Taxonomy" id="3917"/>
    <lineage>
        <taxon>Eukaryota</taxon>
        <taxon>Viridiplantae</taxon>
        <taxon>Streptophyta</taxon>
        <taxon>Embryophyta</taxon>
        <taxon>Tracheophyta</taxon>
        <taxon>Spermatophyta</taxon>
        <taxon>Magnoliopsida</taxon>
        <taxon>eudicotyledons</taxon>
        <taxon>Gunneridae</taxon>
        <taxon>Pentapetalae</taxon>
        <taxon>rosids</taxon>
        <taxon>fabids</taxon>
        <taxon>Fabales</taxon>
        <taxon>Fabaceae</taxon>
        <taxon>Papilionoideae</taxon>
        <taxon>50 kb inversion clade</taxon>
        <taxon>NPAAA clade</taxon>
        <taxon>indigoferoid/millettioid clade</taxon>
        <taxon>Phaseoleae</taxon>
        <taxon>Vigna</taxon>
    </lineage>
</organism>
<evidence type="ECO:0000313" key="2">
    <source>
        <dbReference type="Proteomes" id="UP000501690"/>
    </source>
</evidence>
<reference evidence="1 2" key="1">
    <citation type="submission" date="2019-04" db="EMBL/GenBank/DDBJ databases">
        <title>An improved genome assembly and genetic linkage map for asparagus bean, Vigna unguiculata ssp. sesquipedialis.</title>
        <authorList>
            <person name="Xia Q."/>
            <person name="Zhang R."/>
            <person name="Dong Y."/>
        </authorList>
    </citation>
    <scope>NUCLEOTIDE SEQUENCE [LARGE SCALE GENOMIC DNA]</scope>
    <source>
        <tissue evidence="1">Leaf</tissue>
    </source>
</reference>
<sequence>MPLKHYTSYYKKFANYQQIIIDGLKVVDLSAGNVTMKLLMVGQQVNHNSITGSSIRHPVLTPIEKQGERKFVGIYVSRGGLLMENGLLWREGAALDAALAIEALRPSSRFN</sequence>
<name>A0A4D6LYH8_VIGUN</name>
<proteinExistence type="predicted"/>
<accession>A0A4D6LYH8</accession>